<accession>A0ACC2RUB4</accession>
<gene>
    <name evidence="1" type="ORF">DSO57_1022433</name>
</gene>
<name>A0ACC2RUB4_9FUNG</name>
<comment type="caution">
    <text evidence="1">The sequence shown here is derived from an EMBL/GenBank/DDBJ whole genome shotgun (WGS) entry which is preliminary data.</text>
</comment>
<protein>
    <submittedName>
        <fullName evidence="1">Uncharacterized protein</fullName>
    </submittedName>
</protein>
<organism evidence="1 2">
    <name type="scientific">Entomophthora muscae</name>
    <dbReference type="NCBI Taxonomy" id="34485"/>
    <lineage>
        <taxon>Eukaryota</taxon>
        <taxon>Fungi</taxon>
        <taxon>Fungi incertae sedis</taxon>
        <taxon>Zoopagomycota</taxon>
        <taxon>Entomophthoromycotina</taxon>
        <taxon>Entomophthoromycetes</taxon>
        <taxon>Entomophthorales</taxon>
        <taxon>Entomophthoraceae</taxon>
        <taxon>Entomophthora</taxon>
    </lineage>
</organism>
<proteinExistence type="predicted"/>
<sequence length="625" mass="71433">MSYKVPTILLESYLVQTWLDFRKGESSHPEGSTVEYSNKWLKELGKSMILGRQFFEKDHMSGNELALKMARVFTDEKLVKFLLTRWPNLSPSQIWRVIDENDMFCGLESLLRGFELLEFIIWTTRLYEYPVQRVAIKCLPALCLTLLSSYLTQIETIGSINVTFELLGRLLKYHLHMIQQQDEPCFISKRDLNANFFPVLKIIEDRVFPAWRKKLFEDKTGVKRDSEGVETEKQKLRREISSSFETLSHSLGLVSELAFSYTESVSRLQNILAQWMDQTIDNQIPKEESILTSDQIRSLSLGSKWRNLSSSVVEPPSIETLEGLFSTKKEMIYRNNKIDNAMLHYCLKLRDRISAISDVPAQASLEAQLTSITNQISYPLHCHSNHRHLVALLELSAYNPWLVTHHLLVSASQQPNLAEAYIKFLALLDISRCKRYQRAVEVDLEFQPTRPIILDAIACALVRTPSSSAYVNMGHMWCDVISRLMASDKPLCYPELLPEVFFPILRSLTIASQPLAHMIYSIIAKLKTPQVRIPIVSLVTCRFFSTICLIAQHICLFGEELTSNAIAAIMPLGYTALKDATDNELSLVKSQYFMDLVNTLKATLEPHAMAYGVIAPFVQLYESII</sequence>
<keyword evidence="2" id="KW-1185">Reference proteome</keyword>
<evidence type="ECO:0000313" key="2">
    <source>
        <dbReference type="Proteomes" id="UP001165960"/>
    </source>
</evidence>
<dbReference type="EMBL" id="QTSX02006502">
    <property type="protein sequence ID" value="KAJ9053639.1"/>
    <property type="molecule type" value="Genomic_DNA"/>
</dbReference>
<dbReference type="Proteomes" id="UP001165960">
    <property type="component" value="Unassembled WGS sequence"/>
</dbReference>
<reference evidence="1" key="1">
    <citation type="submission" date="2022-04" db="EMBL/GenBank/DDBJ databases">
        <title>Genome of the entomopathogenic fungus Entomophthora muscae.</title>
        <authorList>
            <person name="Elya C."/>
            <person name="Lovett B.R."/>
            <person name="Lee E."/>
            <person name="Macias A.M."/>
            <person name="Hajek A.E."/>
            <person name="De Bivort B.L."/>
            <person name="Kasson M.T."/>
            <person name="De Fine Licht H.H."/>
            <person name="Stajich J.E."/>
        </authorList>
    </citation>
    <scope>NUCLEOTIDE SEQUENCE</scope>
    <source>
        <strain evidence="1">Berkeley</strain>
    </source>
</reference>
<evidence type="ECO:0000313" key="1">
    <source>
        <dbReference type="EMBL" id="KAJ9053639.1"/>
    </source>
</evidence>